<dbReference type="OrthoDB" id="5365701at2759"/>
<keyword evidence="2" id="KW-1185">Reference proteome</keyword>
<protein>
    <recommendedName>
        <fullName evidence="3">Fungal N-terminal domain-containing protein</fullName>
    </recommendedName>
</protein>
<dbReference type="EMBL" id="MU004238">
    <property type="protein sequence ID" value="KAF2666928.1"/>
    <property type="molecule type" value="Genomic_DNA"/>
</dbReference>
<name>A0A6A6U769_9PEZI</name>
<evidence type="ECO:0008006" key="3">
    <source>
        <dbReference type="Google" id="ProtNLM"/>
    </source>
</evidence>
<reference evidence="1" key="1">
    <citation type="journal article" date="2020" name="Stud. Mycol.">
        <title>101 Dothideomycetes genomes: a test case for predicting lifestyles and emergence of pathogens.</title>
        <authorList>
            <person name="Haridas S."/>
            <person name="Albert R."/>
            <person name="Binder M."/>
            <person name="Bloem J."/>
            <person name="Labutti K."/>
            <person name="Salamov A."/>
            <person name="Andreopoulos B."/>
            <person name="Baker S."/>
            <person name="Barry K."/>
            <person name="Bills G."/>
            <person name="Bluhm B."/>
            <person name="Cannon C."/>
            <person name="Castanera R."/>
            <person name="Culley D."/>
            <person name="Daum C."/>
            <person name="Ezra D."/>
            <person name="Gonzalez J."/>
            <person name="Henrissat B."/>
            <person name="Kuo A."/>
            <person name="Liang C."/>
            <person name="Lipzen A."/>
            <person name="Lutzoni F."/>
            <person name="Magnuson J."/>
            <person name="Mondo S."/>
            <person name="Nolan M."/>
            <person name="Ohm R."/>
            <person name="Pangilinan J."/>
            <person name="Park H.-J."/>
            <person name="Ramirez L."/>
            <person name="Alfaro M."/>
            <person name="Sun H."/>
            <person name="Tritt A."/>
            <person name="Yoshinaga Y."/>
            <person name="Zwiers L.-H."/>
            <person name="Turgeon B."/>
            <person name="Goodwin S."/>
            <person name="Spatafora J."/>
            <person name="Crous P."/>
            <person name="Grigoriev I."/>
        </authorList>
    </citation>
    <scope>NUCLEOTIDE SEQUENCE</scope>
    <source>
        <strain evidence="1">CBS 115976</strain>
    </source>
</reference>
<sequence>MESIAAVSDTLSSCAKLYSQFNELKEKYKNAKFTIIAITAQINLTTNALHHIQELLLLNPTEFAAKLGSKDSALFEAFDIALVGSKSLTGLIEDEVQKLCGDWAAKLLWVAWNESLMEDILTKLTCQVTTFNWLLQCLQLESIAHIHPILRMNQARLQQIANDTAIIRASSPQLNVPESILDPARNVKETFTQTVVSMNDDVQMDVGTTAQENIIGCQTPILYAPVPQKASKRKYSNADLFDPNHESAGGWGSGNSTIKRQVKAWTPRAQVVTAPVWKNWTARQEINRLESCGIESGFGMNTDVEMVA</sequence>
<organism evidence="1 2">
    <name type="scientific">Microthyrium microscopicum</name>
    <dbReference type="NCBI Taxonomy" id="703497"/>
    <lineage>
        <taxon>Eukaryota</taxon>
        <taxon>Fungi</taxon>
        <taxon>Dikarya</taxon>
        <taxon>Ascomycota</taxon>
        <taxon>Pezizomycotina</taxon>
        <taxon>Dothideomycetes</taxon>
        <taxon>Dothideomycetes incertae sedis</taxon>
        <taxon>Microthyriales</taxon>
        <taxon>Microthyriaceae</taxon>
        <taxon>Microthyrium</taxon>
    </lineage>
</organism>
<evidence type="ECO:0000313" key="2">
    <source>
        <dbReference type="Proteomes" id="UP000799302"/>
    </source>
</evidence>
<accession>A0A6A6U769</accession>
<dbReference type="Proteomes" id="UP000799302">
    <property type="component" value="Unassembled WGS sequence"/>
</dbReference>
<proteinExistence type="predicted"/>
<dbReference type="AlphaFoldDB" id="A0A6A6U769"/>
<evidence type="ECO:0000313" key="1">
    <source>
        <dbReference type="EMBL" id="KAF2666928.1"/>
    </source>
</evidence>
<gene>
    <name evidence="1" type="ORF">BT63DRAFT_427347</name>
</gene>